<feature type="non-terminal residue" evidence="9">
    <location>
        <position position="114"/>
    </location>
</feature>
<keyword evidence="10" id="KW-1185">Reference proteome</keyword>
<keyword evidence="6" id="KW-0675">Receptor</keyword>
<name>A0AAE0SJG2_9BIVA</name>
<dbReference type="PANTHER" id="PTHR24241">
    <property type="entry name" value="NEUROPEPTIDE RECEPTOR-RELATED G-PROTEIN COUPLED RECEPTOR"/>
    <property type="match status" value="1"/>
</dbReference>
<dbReference type="PROSITE" id="PS50262">
    <property type="entry name" value="G_PROTEIN_RECEP_F1_2"/>
    <property type="match status" value="1"/>
</dbReference>
<dbReference type="GO" id="GO:0005886">
    <property type="term" value="C:plasma membrane"/>
    <property type="evidence" value="ECO:0007669"/>
    <property type="project" value="UniProtKB-SubCell"/>
</dbReference>
<keyword evidence="5 7" id="KW-0472">Membrane</keyword>
<dbReference type="EMBL" id="JAEAOA010001176">
    <property type="protein sequence ID" value="KAK3592834.1"/>
    <property type="molecule type" value="Genomic_DNA"/>
</dbReference>
<evidence type="ECO:0000256" key="1">
    <source>
        <dbReference type="ARBA" id="ARBA00004651"/>
    </source>
</evidence>
<sequence length="114" mass="13289">MPAIVLAWIISILVGLPLLFVRTLHARQWKNHLETWCDDEWPGYYVTDPVTMLPRLMTPARKAYYTIIVILLYCIPIIVMSCIYLIIIVTIWFSKVPGERVTTEVKVQSKLKKK</sequence>
<dbReference type="PANTHER" id="PTHR24241:SF76">
    <property type="entry name" value="NEUROPEPTIDE SIFAMIDE RECEPTOR"/>
    <property type="match status" value="1"/>
</dbReference>
<feature type="transmembrane region" description="Helical" evidence="7">
    <location>
        <begin position="63"/>
        <end position="93"/>
    </location>
</feature>
<organism evidence="9 10">
    <name type="scientific">Potamilus streckersoni</name>
    <dbReference type="NCBI Taxonomy" id="2493646"/>
    <lineage>
        <taxon>Eukaryota</taxon>
        <taxon>Metazoa</taxon>
        <taxon>Spiralia</taxon>
        <taxon>Lophotrochozoa</taxon>
        <taxon>Mollusca</taxon>
        <taxon>Bivalvia</taxon>
        <taxon>Autobranchia</taxon>
        <taxon>Heteroconchia</taxon>
        <taxon>Palaeoheterodonta</taxon>
        <taxon>Unionida</taxon>
        <taxon>Unionoidea</taxon>
        <taxon>Unionidae</taxon>
        <taxon>Ambleminae</taxon>
        <taxon>Lampsilini</taxon>
        <taxon>Potamilus</taxon>
    </lineage>
</organism>
<gene>
    <name evidence="9" type="ORF">CHS0354_019063</name>
</gene>
<feature type="domain" description="G-protein coupled receptors family 1 profile" evidence="8">
    <location>
        <begin position="1"/>
        <end position="114"/>
    </location>
</feature>
<reference evidence="9" key="1">
    <citation type="journal article" date="2021" name="Genome Biol. Evol.">
        <title>A High-Quality Reference Genome for a Parasitic Bivalve with Doubly Uniparental Inheritance (Bivalvia: Unionida).</title>
        <authorList>
            <person name="Smith C.H."/>
        </authorList>
    </citation>
    <scope>NUCLEOTIDE SEQUENCE</scope>
    <source>
        <strain evidence="9">CHS0354</strain>
    </source>
</reference>
<dbReference type="InterPro" id="IPR017452">
    <property type="entry name" value="GPCR_Rhodpsn_7TM"/>
</dbReference>
<evidence type="ECO:0000256" key="6">
    <source>
        <dbReference type="ARBA" id="ARBA00023170"/>
    </source>
</evidence>
<keyword evidence="3 7" id="KW-0812">Transmembrane</keyword>
<dbReference type="GO" id="GO:0004930">
    <property type="term" value="F:G protein-coupled receptor activity"/>
    <property type="evidence" value="ECO:0007669"/>
    <property type="project" value="InterPro"/>
</dbReference>
<protein>
    <recommendedName>
        <fullName evidence="8">G-protein coupled receptors family 1 profile domain-containing protein</fullName>
    </recommendedName>
</protein>
<evidence type="ECO:0000256" key="3">
    <source>
        <dbReference type="ARBA" id="ARBA00022692"/>
    </source>
</evidence>
<accession>A0AAE0SJG2</accession>
<dbReference type="Pfam" id="PF00001">
    <property type="entry name" value="7tm_1"/>
    <property type="match status" value="1"/>
</dbReference>
<evidence type="ECO:0000259" key="8">
    <source>
        <dbReference type="PROSITE" id="PS50262"/>
    </source>
</evidence>
<reference evidence="9" key="2">
    <citation type="journal article" date="2021" name="Genome Biol. Evol.">
        <title>Developing a high-quality reference genome for a parasitic bivalve with doubly uniparental inheritance (Bivalvia: Unionida).</title>
        <authorList>
            <person name="Smith C.H."/>
        </authorList>
    </citation>
    <scope>NUCLEOTIDE SEQUENCE</scope>
    <source>
        <strain evidence="9">CHS0354</strain>
        <tissue evidence="9">Mantle</tissue>
    </source>
</reference>
<keyword evidence="4 7" id="KW-1133">Transmembrane helix</keyword>
<feature type="transmembrane region" description="Helical" evidence="7">
    <location>
        <begin position="6"/>
        <end position="24"/>
    </location>
</feature>
<dbReference type="GO" id="GO:0042277">
    <property type="term" value="F:peptide binding"/>
    <property type="evidence" value="ECO:0007669"/>
    <property type="project" value="TreeGrafter"/>
</dbReference>
<evidence type="ECO:0000256" key="4">
    <source>
        <dbReference type="ARBA" id="ARBA00022989"/>
    </source>
</evidence>
<evidence type="ECO:0000256" key="2">
    <source>
        <dbReference type="ARBA" id="ARBA00022475"/>
    </source>
</evidence>
<evidence type="ECO:0000313" key="9">
    <source>
        <dbReference type="EMBL" id="KAK3592834.1"/>
    </source>
</evidence>
<proteinExistence type="predicted"/>
<dbReference type="Gene3D" id="1.20.1070.10">
    <property type="entry name" value="Rhodopsin 7-helix transmembrane proteins"/>
    <property type="match status" value="1"/>
</dbReference>
<reference evidence="9" key="3">
    <citation type="submission" date="2023-05" db="EMBL/GenBank/DDBJ databases">
        <authorList>
            <person name="Smith C.H."/>
        </authorList>
    </citation>
    <scope>NUCLEOTIDE SEQUENCE</scope>
    <source>
        <strain evidence="9">CHS0354</strain>
        <tissue evidence="9">Mantle</tissue>
    </source>
</reference>
<dbReference type="Proteomes" id="UP001195483">
    <property type="component" value="Unassembled WGS sequence"/>
</dbReference>
<comment type="caution">
    <text evidence="9">The sequence shown here is derived from an EMBL/GenBank/DDBJ whole genome shotgun (WGS) entry which is preliminary data.</text>
</comment>
<keyword evidence="2" id="KW-1003">Cell membrane</keyword>
<dbReference type="GO" id="GO:0032870">
    <property type="term" value="P:cellular response to hormone stimulus"/>
    <property type="evidence" value="ECO:0007669"/>
    <property type="project" value="TreeGrafter"/>
</dbReference>
<dbReference type="InterPro" id="IPR000276">
    <property type="entry name" value="GPCR_Rhodpsn"/>
</dbReference>
<evidence type="ECO:0000256" key="5">
    <source>
        <dbReference type="ARBA" id="ARBA00023136"/>
    </source>
</evidence>
<evidence type="ECO:0000313" key="10">
    <source>
        <dbReference type="Proteomes" id="UP001195483"/>
    </source>
</evidence>
<evidence type="ECO:0000256" key="7">
    <source>
        <dbReference type="SAM" id="Phobius"/>
    </source>
</evidence>
<comment type="subcellular location">
    <subcellularLocation>
        <location evidence="1">Cell membrane</location>
        <topology evidence="1">Multi-pass membrane protein</topology>
    </subcellularLocation>
</comment>
<dbReference type="AlphaFoldDB" id="A0AAE0SJG2"/>
<dbReference type="SUPFAM" id="SSF81321">
    <property type="entry name" value="Family A G protein-coupled receptor-like"/>
    <property type="match status" value="1"/>
</dbReference>